<dbReference type="OrthoDB" id="8746011at2"/>
<dbReference type="Proteomes" id="UP000245474">
    <property type="component" value="Unassembled WGS sequence"/>
</dbReference>
<evidence type="ECO:0000313" key="2">
    <source>
        <dbReference type="Proteomes" id="UP000245474"/>
    </source>
</evidence>
<accession>A0A2U2MYU6</accession>
<comment type="caution">
    <text evidence="1">The sequence shown here is derived from an EMBL/GenBank/DDBJ whole genome shotgun (WGS) entry which is preliminary data.</text>
</comment>
<protein>
    <submittedName>
        <fullName evidence="1">Uncharacterized protein</fullName>
    </submittedName>
</protein>
<proteinExistence type="predicted"/>
<name>A0A2U2MYU6_9GAMM</name>
<sequence>MSDLDRVIDAHGGRERWQGMSRLLATLSLGGMEFVAHFQPRPFREVEVTLDPRAFRVTCTPFPNPGCVGVFDPQRVRLEDEDGGALEERAAPARIARSLRHWFLWDSLDVLYVSGMTLWHSLLLPLILARSGVACEPLGPVTTDAGRWQRYDVRFPADLPLPAAQQTLYTDGAGVIRRVDYAPVTYGSVMRVAQLLEGHESVDGRIIATRQTLHPCLPGGYVVRASRLAWLEASDLRVVADAPGGAESERAPS</sequence>
<reference evidence="1 2" key="1">
    <citation type="submission" date="2018-05" db="EMBL/GenBank/DDBJ databases">
        <title>Spiribacter halobius sp. nov., a moderately halophilic bacterium isolated from marine solar saltern.</title>
        <authorList>
            <person name="Zheng W.-S."/>
            <person name="Lu D.-C."/>
            <person name="Du Z.-J."/>
        </authorList>
    </citation>
    <scope>NUCLEOTIDE SEQUENCE [LARGE SCALE GENOMIC DNA]</scope>
    <source>
        <strain evidence="1 2">E85</strain>
    </source>
</reference>
<gene>
    <name evidence="1" type="ORF">DEM34_14005</name>
</gene>
<dbReference type="AlphaFoldDB" id="A0A2U2MYU6"/>
<evidence type="ECO:0000313" key="1">
    <source>
        <dbReference type="EMBL" id="PWG61972.1"/>
    </source>
</evidence>
<dbReference type="RefSeq" id="WP_109679450.1">
    <property type="nucleotide sequence ID" value="NZ_CP086615.1"/>
</dbReference>
<organism evidence="1 2">
    <name type="scientific">Sediminicurvatus halobius</name>
    <dbReference type="NCBI Taxonomy" id="2182432"/>
    <lineage>
        <taxon>Bacteria</taxon>
        <taxon>Pseudomonadati</taxon>
        <taxon>Pseudomonadota</taxon>
        <taxon>Gammaproteobacteria</taxon>
        <taxon>Chromatiales</taxon>
        <taxon>Ectothiorhodospiraceae</taxon>
        <taxon>Sediminicurvatus</taxon>
    </lineage>
</organism>
<keyword evidence="2" id="KW-1185">Reference proteome</keyword>
<dbReference type="EMBL" id="QFFI01000024">
    <property type="protein sequence ID" value="PWG61972.1"/>
    <property type="molecule type" value="Genomic_DNA"/>
</dbReference>